<keyword evidence="1" id="KW-1133">Transmembrane helix</keyword>
<keyword evidence="1" id="KW-0812">Transmembrane</keyword>
<protein>
    <submittedName>
        <fullName evidence="2">Unannotated protein</fullName>
    </submittedName>
</protein>
<reference evidence="2" key="1">
    <citation type="submission" date="2020-05" db="EMBL/GenBank/DDBJ databases">
        <authorList>
            <person name="Chiriac C."/>
            <person name="Salcher M."/>
            <person name="Ghai R."/>
            <person name="Kavagutti S V."/>
        </authorList>
    </citation>
    <scope>NUCLEOTIDE SEQUENCE</scope>
</reference>
<proteinExistence type="predicted"/>
<organism evidence="2">
    <name type="scientific">freshwater metagenome</name>
    <dbReference type="NCBI Taxonomy" id="449393"/>
    <lineage>
        <taxon>unclassified sequences</taxon>
        <taxon>metagenomes</taxon>
        <taxon>ecological metagenomes</taxon>
    </lineage>
</organism>
<keyword evidence="1" id="KW-0472">Membrane</keyword>
<name>A0A6J7DC18_9ZZZZ</name>
<accession>A0A6J7DC18</accession>
<evidence type="ECO:0000313" key="2">
    <source>
        <dbReference type="EMBL" id="CAB4868036.1"/>
    </source>
</evidence>
<feature type="transmembrane region" description="Helical" evidence="1">
    <location>
        <begin position="6"/>
        <end position="27"/>
    </location>
</feature>
<dbReference type="EMBL" id="CAFBLU010000006">
    <property type="protein sequence ID" value="CAB4868036.1"/>
    <property type="molecule type" value="Genomic_DNA"/>
</dbReference>
<evidence type="ECO:0000256" key="1">
    <source>
        <dbReference type="SAM" id="Phobius"/>
    </source>
</evidence>
<sequence>MKENELTQRLMWTGLLAGIGFVFSIVTERVAEFVWRRFIGGEPPKNH</sequence>
<dbReference type="AlphaFoldDB" id="A0A6J7DC18"/>
<gene>
    <name evidence="2" type="ORF">UFOPK3444_00563</name>
</gene>